<dbReference type="Proteomes" id="UP000187891">
    <property type="component" value="Unassembled WGS sequence"/>
</dbReference>
<dbReference type="PANTHER" id="PTHR30514:SF18">
    <property type="entry name" value="RPIR-FAMILY TRANSCRIPTIONAL REGULATOR"/>
    <property type="match status" value="1"/>
</dbReference>
<dbReference type="EMBL" id="JAVRAD010000001">
    <property type="protein sequence ID" value="MDX8328360.1"/>
    <property type="molecule type" value="Genomic_DNA"/>
</dbReference>
<reference evidence="2 6" key="3">
    <citation type="journal article" date="2023" name="Phytobiomes J">
        <title>Deciphering the key players within the bacterial microbiota associated with aerial crown gall tumors on rhododendron: Insights into the gallobiome.</title>
        <authorList>
            <person name="Kuzmanovic N."/>
            <person name="Nesme J."/>
            <person name="Wolf J."/>
            <person name="Neumann-Schaal M."/>
            <person name="Petersen J."/>
            <person name="Fernandez-Gnecco G."/>
            <person name="Sproeer C."/>
            <person name="Bunk B."/>
            <person name="Overmann J."/>
            <person name="Sorensen S.J."/>
            <person name="Idczak E."/>
            <person name="Smalla K."/>
        </authorList>
    </citation>
    <scope>NUCLEOTIDE SEQUENCE</scope>
    <source>
        <strain evidence="2">Rho-11.1</strain>
        <strain evidence="6">rho-14.1</strain>
        <strain evidence="3">Rho-14.1</strain>
    </source>
</reference>
<dbReference type="InterPro" id="IPR036388">
    <property type="entry name" value="WH-like_DNA-bd_sf"/>
</dbReference>
<organism evidence="4 5">
    <name type="scientific">Agrobacterium rosae</name>
    <dbReference type="NCBI Taxonomy" id="1972867"/>
    <lineage>
        <taxon>Bacteria</taxon>
        <taxon>Pseudomonadati</taxon>
        <taxon>Pseudomonadota</taxon>
        <taxon>Alphaproteobacteria</taxon>
        <taxon>Hyphomicrobiales</taxon>
        <taxon>Rhizobiaceae</taxon>
        <taxon>Rhizobium/Agrobacterium group</taxon>
        <taxon>Agrobacterium</taxon>
    </lineage>
</organism>
<dbReference type="SUPFAM" id="SSF53697">
    <property type="entry name" value="SIS domain"/>
    <property type="match status" value="1"/>
</dbReference>
<dbReference type="GO" id="GO:0097367">
    <property type="term" value="F:carbohydrate derivative binding"/>
    <property type="evidence" value="ECO:0007669"/>
    <property type="project" value="InterPro"/>
</dbReference>
<sequence>MEKLLIDLTRSLKTGTPSERRIAKYLIEHLAELPFETAATLAEKLSLSPMTVGRFLRSLGYRQLSDIREHLRDESHIADTAPAVAQEAPQTPLSSLMLQQIQAVQAVYDLAGQSVWKTALNNIAESKKVFVASSAESFGICRYFYTKLLESRESVHYLQRDGATYIALMDEPVEGTLLILMDCGGNLAALQRLAKMAMKAGYKTVLITTRFYEWGPDSADICLTIPLAQNGGHSMLQLVAITEFMLHSLSQKSETGRRDRNRRIGDMQRALNG</sequence>
<dbReference type="PROSITE" id="PS51071">
    <property type="entry name" value="HTH_RPIR"/>
    <property type="match status" value="1"/>
</dbReference>
<dbReference type="Pfam" id="PF01418">
    <property type="entry name" value="HTH_6"/>
    <property type="match status" value="1"/>
</dbReference>
<keyword evidence="4" id="KW-0418">Kinase</keyword>
<evidence type="ECO:0000259" key="1">
    <source>
        <dbReference type="PROSITE" id="PS51071"/>
    </source>
</evidence>
<dbReference type="GO" id="GO:0003700">
    <property type="term" value="F:DNA-binding transcription factor activity"/>
    <property type="evidence" value="ECO:0007669"/>
    <property type="project" value="InterPro"/>
</dbReference>
<keyword evidence="6" id="KW-1185">Reference proteome</keyword>
<reference evidence="4" key="2">
    <citation type="submission" date="2016-10" db="EMBL/GenBank/DDBJ databases">
        <authorList>
            <person name="de Groot N.N."/>
        </authorList>
    </citation>
    <scope>NUCLEOTIDE SEQUENCE [LARGE SCALE GENOMIC DNA]</scope>
    <source>
        <strain evidence="4">DSM25559</strain>
    </source>
</reference>
<evidence type="ECO:0000313" key="6">
    <source>
        <dbReference type="Proteomes" id="UP001277561"/>
    </source>
</evidence>
<dbReference type="Gene3D" id="3.40.50.10490">
    <property type="entry name" value="Glucose-6-phosphate isomerase like protein, domain 1"/>
    <property type="match status" value="1"/>
</dbReference>
<dbReference type="STRING" id="1907666.DSM25559_2835"/>
<dbReference type="PANTHER" id="PTHR30514">
    <property type="entry name" value="GLUCOKINASE"/>
    <property type="match status" value="1"/>
</dbReference>
<dbReference type="Gene3D" id="1.10.10.10">
    <property type="entry name" value="Winged helix-like DNA-binding domain superfamily/Winged helix DNA-binding domain"/>
    <property type="match status" value="1"/>
</dbReference>
<dbReference type="Proteomes" id="UP001277561">
    <property type="component" value="Unassembled WGS sequence"/>
</dbReference>
<dbReference type="InterPro" id="IPR009057">
    <property type="entry name" value="Homeodomain-like_sf"/>
</dbReference>
<reference evidence="5" key="1">
    <citation type="submission" date="2016-10" db="EMBL/GenBank/DDBJ databases">
        <authorList>
            <person name="Wibberg D."/>
        </authorList>
    </citation>
    <scope>NUCLEOTIDE SEQUENCE [LARGE SCALE GENOMIC DNA]</scope>
</reference>
<protein>
    <submittedName>
        <fullName evidence="4">Bifunctional glucokinase/RpiR family transcriptional regulator</fullName>
    </submittedName>
    <submittedName>
        <fullName evidence="2">MurR/RpiR family transcriptional regulator</fullName>
    </submittedName>
</protein>
<dbReference type="GeneID" id="86878383"/>
<dbReference type="GO" id="GO:0016301">
    <property type="term" value="F:kinase activity"/>
    <property type="evidence" value="ECO:0007669"/>
    <property type="project" value="UniProtKB-KW"/>
</dbReference>
<accession>A0A1R3TR83</accession>
<feature type="domain" description="HTH rpiR-type" evidence="1">
    <location>
        <begin position="2"/>
        <end position="78"/>
    </location>
</feature>
<dbReference type="InterPro" id="IPR000281">
    <property type="entry name" value="HTH_RpiR"/>
</dbReference>
<evidence type="ECO:0000313" key="5">
    <source>
        <dbReference type="Proteomes" id="UP000187891"/>
    </source>
</evidence>
<dbReference type="EMBL" id="JAVRAF010000001">
    <property type="protein sequence ID" value="MDX8301999.1"/>
    <property type="molecule type" value="Genomic_DNA"/>
</dbReference>
<gene>
    <name evidence="4" type="ORF">DSM25559_2835</name>
    <name evidence="2" type="ORF">RMR22_07065</name>
    <name evidence="3" type="ORF">RMS29_03915</name>
</gene>
<dbReference type="GO" id="GO:0003677">
    <property type="term" value="F:DNA binding"/>
    <property type="evidence" value="ECO:0007669"/>
    <property type="project" value="InterPro"/>
</dbReference>
<dbReference type="RefSeq" id="WP_153366705.1">
    <property type="nucleotide sequence ID" value="NZ_CP192764.1"/>
</dbReference>
<dbReference type="GO" id="GO:1901135">
    <property type="term" value="P:carbohydrate derivative metabolic process"/>
    <property type="evidence" value="ECO:0007669"/>
    <property type="project" value="InterPro"/>
</dbReference>
<proteinExistence type="predicted"/>
<dbReference type="AlphaFoldDB" id="A0A1R3TR83"/>
<evidence type="ECO:0000313" key="2">
    <source>
        <dbReference type="EMBL" id="MDX8301999.1"/>
    </source>
</evidence>
<evidence type="ECO:0000313" key="4">
    <source>
        <dbReference type="EMBL" id="SCX26355.1"/>
    </source>
</evidence>
<keyword evidence="4" id="KW-0808">Transferase</keyword>
<dbReference type="SUPFAM" id="SSF46689">
    <property type="entry name" value="Homeodomain-like"/>
    <property type="match status" value="1"/>
</dbReference>
<name>A0A1R3TR83_9HYPH</name>
<evidence type="ECO:0000313" key="3">
    <source>
        <dbReference type="EMBL" id="MDX8328360.1"/>
    </source>
</evidence>
<dbReference type="InterPro" id="IPR046348">
    <property type="entry name" value="SIS_dom_sf"/>
</dbReference>
<dbReference type="EMBL" id="FMUE01000006">
    <property type="protein sequence ID" value="SCX26355.1"/>
    <property type="molecule type" value="Genomic_DNA"/>
</dbReference>
<dbReference type="InterPro" id="IPR047640">
    <property type="entry name" value="RpiR-like"/>
</dbReference>